<feature type="region of interest" description="Disordered" evidence="1">
    <location>
        <begin position="121"/>
        <end position="151"/>
    </location>
</feature>
<dbReference type="GO" id="GO:0015666">
    <property type="term" value="F:restriction endodeoxyribonuclease activity"/>
    <property type="evidence" value="ECO:0007669"/>
    <property type="project" value="TreeGrafter"/>
</dbReference>
<reference evidence="3" key="2">
    <citation type="submission" date="2022-09" db="EMBL/GenBank/DDBJ databases">
        <authorList>
            <person name="Sun Q."/>
            <person name="Ohkuma M."/>
        </authorList>
    </citation>
    <scope>NUCLEOTIDE SEQUENCE</scope>
    <source>
        <strain evidence="3">JCM 3093</strain>
    </source>
</reference>
<evidence type="ECO:0000256" key="1">
    <source>
        <dbReference type="SAM" id="MobiDB-lite"/>
    </source>
</evidence>
<dbReference type="InterPro" id="IPR007560">
    <property type="entry name" value="Restrct_endonuc_IV_Mrr"/>
</dbReference>
<dbReference type="GO" id="GO:0003677">
    <property type="term" value="F:DNA binding"/>
    <property type="evidence" value="ECO:0007669"/>
    <property type="project" value="InterPro"/>
</dbReference>
<gene>
    <name evidence="3" type="ORF">GCM10010126_40110</name>
</gene>
<dbReference type="PANTHER" id="PTHR30015">
    <property type="entry name" value="MRR RESTRICTION SYSTEM PROTEIN"/>
    <property type="match status" value="1"/>
</dbReference>
<accession>A0AA37F5U1</accession>
<dbReference type="PANTHER" id="PTHR30015:SF7">
    <property type="entry name" value="TYPE IV METHYL-DIRECTED RESTRICTION ENZYME ECOKMRR"/>
    <property type="match status" value="1"/>
</dbReference>
<dbReference type="SUPFAM" id="SSF52980">
    <property type="entry name" value="Restriction endonuclease-like"/>
    <property type="match status" value="1"/>
</dbReference>
<evidence type="ECO:0000259" key="2">
    <source>
        <dbReference type="Pfam" id="PF04471"/>
    </source>
</evidence>
<dbReference type="GO" id="GO:0009307">
    <property type="term" value="P:DNA restriction-modification system"/>
    <property type="evidence" value="ECO:0007669"/>
    <property type="project" value="InterPro"/>
</dbReference>
<evidence type="ECO:0000313" key="4">
    <source>
        <dbReference type="Proteomes" id="UP000627984"/>
    </source>
</evidence>
<organism evidence="3 4">
    <name type="scientific">Planomonospora parontospora</name>
    <dbReference type="NCBI Taxonomy" id="58119"/>
    <lineage>
        <taxon>Bacteria</taxon>
        <taxon>Bacillati</taxon>
        <taxon>Actinomycetota</taxon>
        <taxon>Actinomycetes</taxon>
        <taxon>Streptosporangiales</taxon>
        <taxon>Streptosporangiaceae</taxon>
        <taxon>Planomonospora</taxon>
    </lineage>
</organism>
<dbReference type="Pfam" id="PF04471">
    <property type="entry name" value="Mrr_cat"/>
    <property type="match status" value="1"/>
</dbReference>
<feature type="domain" description="Restriction endonuclease type IV Mrr" evidence="2">
    <location>
        <begin position="35"/>
        <end position="117"/>
    </location>
</feature>
<dbReference type="InterPro" id="IPR011856">
    <property type="entry name" value="tRNA_endonuc-like_dom_sf"/>
</dbReference>
<dbReference type="Gene3D" id="3.40.1350.10">
    <property type="match status" value="1"/>
</dbReference>
<proteinExistence type="predicted"/>
<dbReference type="EMBL" id="BMQD01000012">
    <property type="protein sequence ID" value="GGK76811.1"/>
    <property type="molecule type" value="Genomic_DNA"/>
</dbReference>
<dbReference type="InterPro" id="IPR011335">
    <property type="entry name" value="Restrct_endonuc-II-like"/>
</dbReference>
<sequence length="151" mass="16670">MVDFGLSRYKFIDEVDAASGLDGRPSIVEMDPLKFEQRGLKFWTTQSSRADGVDGVVVNEDPVLGGVCTIQAKRYKNAVSPNDVRALAGSIEDMRAYKGILVTTSWVGSAGRQFAARAYPAHRGYRAQAPPEGTPRPRRTRRSSQTAPRRR</sequence>
<dbReference type="Proteomes" id="UP000627984">
    <property type="component" value="Unassembled WGS sequence"/>
</dbReference>
<reference evidence="3" key="1">
    <citation type="journal article" date="2014" name="Int. J. Syst. Evol. Microbiol.">
        <title>Complete genome sequence of Corynebacterium casei LMG S-19264T (=DSM 44701T), isolated from a smear-ripened cheese.</title>
        <authorList>
            <consortium name="US DOE Joint Genome Institute (JGI-PGF)"/>
            <person name="Walter F."/>
            <person name="Albersmeier A."/>
            <person name="Kalinowski J."/>
            <person name="Ruckert C."/>
        </authorList>
    </citation>
    <scope>NUCLEOTIDE SEQUENCE</scope>
    <source>
        <strain evidence="3">JCM 3093</strain>
    </source>
</reference>
<dbReference type="RefSeq" id="WP_191896098.1">
    <property type="nucleotide sequence ID" value="NZ_BMQD01000012.1"/>
</dbReference>
<dbReference type="AlphaFoldDB" id="A0AA37F5U1"/>
<protein>
    <recommendedName>
        <fullName evidence="2">Restriction endonuclease type IV Mrr domain-containing protein</fullName>
    </recommendedName>
</protein>
<comment type="caution">
    <text evidence="3">The sequence shown here is derived from an EMBL/GenBank/DDBJ whole genome shotgun (WGS) entry which is preliminary data.</text>
</comment>
<name>A0AA37F5U1_9ACTN</name>
<dbReference type="InterPro" id="IPR052906">
    <property type="entry name" value="Type_IV_Methyl-Rstrct_Enzyme"/>
</dbReference>
<evidence type="ECO:0000313" key="3">
    <source>
        <dbReference type="EMBL" id="GGK76811.1"/>
    </source>
</evidence>
<feature type="compositionally biased region" description="Basic residues" evidence="1">
    <location>
        <begin position="136"/>
        <end position="151"/>
    </location>
</feature>